<dbReference type="AlphaFoldDB" id="A0A226DS47"/>
<dbReference type="EMBL" id="LNIX01000012">
    <property type="protein sequence ID" value="OXA47848.1"/>
    <property type="molecule type" value="Genomic_DNA"/>
</dbReference>
<proteinExistence type="predicted"/>
<dbReference type="InterPro" id="IPR036465">
    <property type="entry name" value="vWFA_dom_sf"/>
</dbReference>
<dbReference type="Gene3D" id="3.40.50.410">
    <property type="entry name" value="von Willebrand factor, type A domain"/>
    <property type="match status" value="1"/>
</dbReference>
<keyword evidence="2" id="KW-1185">Reference proteome</keyword>
<evidence type="ECO:0000313" key="1">
    <source>
        <dbReference type="EMBL" id="OXA47848.1"/>
    </source>
</evidence>
<accession>A0A226DS47</accession>
<sequence length="380" mass="43333">MTISITCPIDDAPKNILPAIDGDEWDSTLNAVYFTAVDSEFNWEADINVIVFISNNKWKCVGDGNPIRGPEYKLPAPDGEATNAPCEQGPVSKNVLYSTLEKRKILLIGLLTPKIYQEYKMFFKDAPHPENFHMLEINGTKGATDKKTAAEKFSRKWYNPEPESYFDQSIRKITFIVDKILKEVPTAKLHLTTFGDYPTVQNHNENSTYCYRYELTISNKETFLTAVKNVNSTYGGRDKYESSLTALLYTATEPKIKWSSKDTKSVVKIIAIASDTLWKSYSNETIGTGPEYGYPEGPIGGYGNCLHRPPITNDVFKTLEKEQFYLIPMIYGDNSRRLWNNTLMSVMRNKYFMENEPVSDPAFDRVRWAINGWANERCTD</sequence>
<gene>
    <name evidence="1" type="ORF">Fcan01_17430</name>
</gene>
<protein>
    <submittedName>
        <fullName evidence="1">Uncharacterized protein</fullName>
    </submittedName>
</protein>
<dbReference type="Proteomes" id="UP000198287">
    <property type="component" value="Unassembled WGS sequence"/>
</dbReference>
<comment type="caution">
    <text evidence="1">The sequence shown here is derived from an EMBL/GenBank/DDBJ whole genome shotgun (WGS) entry which is preliminary data.</text>
</comment>
<name>A0A226DS47_FOLCA</name>
<dbReference type="GO" id="GO:0032991">
    <property type="term" value="C:protein-containing complex"/>
    <property type="evidence" value="ECO:0007669"/>
    <property type="project" value="UniProtKB-ARBA"/>
</dbReference>
<reference evidence="1 2" key="1">
    <citation type="submission" date="2015-12" db="EMBL/GenBank/DDBJ databases">
        <title>The genome of Folsomia candida.</title>
        <authorList>
            <person name="Faddeeva A."/>
            <person name="Derks M.F."/>
            <person name="Anvar Y."/>
            <person name="Smit S."/>
            <person name="Van Straalen N."/>
            <person name="Roelofs D."/>
        </authorList>
    </citation>
    <scope>NUCLEOTIDE SEQUENCE [LARGE SCALE GENOMIC DNA]</scope>
    <source>
        <strain evidence="1 2">VU population</strain>
        <tissue evidence="1">Whole body</tissue>
    </source>
</reference>
<organism evidence="1 2">
    <name type="scientific">Folsomia candida</name>
    <name type="common">Springtail</name>
    <dbReference type="NCBI Taxonomy" id="158441"/>
    <lineage>
        <taxon>Eukaryota</taxon>
        <taxon>Metazoa</taxon>
        <taxon>Ecdysozoa</taxon>
        <taxon>Arthropoda</taxon>
        <taxon>Hexapoda</taxon>
        <taxon>Collembola</taxon>
        <taxon>Entomobryomorpha</taxon>
        <taxon>Isotomoidea</taxon>
        <taxon>Isotomidae</taxon>
        <taxon>Proisotominae</taxon>
        <taxon>Folsomia</taxon>
    </lineage>
</organism>
<evidence type="ECO:0000313" key="2">
    <source>
        <dbReference type="Proteomes" id="UP000198287"/>
    </source>
</evidence>